<feature type="transmembrane region" description="Helical" evidence="7">
    <location>
        <begin position="54"/>
        <end position="76"/>
    </location>
</feature>
<feature type="compositionally biased region" description="Basic and acidic residues" evidence="8">
    <location>
        <begin position="7"/>
        <end position="23"/>
    </location>
</feature>
<feature type="transmembrane region" description="Helical" evidence="7">
    <location>
        <begin position="375"/>
        <end position="403"/>
    </location>
</feature>
<evidence type="ECO:0000313" key="9">
    <source>
        <dbReference type="EMBL" id="CAH3109916.1"/>
    </source>
</evidence>
<evidence type="ECO:0000256" key="4">
    <source>
        <dbReference type="ARBA" id="ARBA00022989"/>
    </source>
</evidence>
<dbReference type="PANTHER" id="PTHR12385:SF14">
    <property type="entry name" value="CHOLINE TRANSPORTER-LIKE 2"/>
    <property type="match status" value="1"/>
</dbReference>
<feature type="transmembrane region" description="Helical" evidence="7">
    <location>
        <begin position="613"/>
        <end position="637"/>
    </location>
</feature>
<reference evidence="9 10" key="1">
    <citation type="submission" date="2022-05" db="EMBL/GenBank/DDBJ databases">
        <authorList>
            <consortium name="Genoscope - CEA"/>
            <person name="William W."/>
        </authorList>
    </citation>
    <scope>NUCLEOTIDE SEQUENCE [LARGE SCALE GENOMIC DNA]</scope>
</reference>
<gene>
    <name evidence="9" type="ORF">PLOB_00018909</name>
</gene>
<evidence type="ECO:0000313" key="10">
    <source>
        <dbReference type="Proteomes" id="UP001159405"/>
    </source>
</evidence>
<comment type="caution">
    <text evidence="9">The sequence shown here is derived from an EMBL/GenBank/DDBJ whole genome shotgun (WGS) entry which is preliminary data.</text>
</comment>
<accession>A0ABN8NJ70</accession>
<keyword evidence="10" id="KW-1185">Reference proteome</keyword>
<evidence type="ECO:0000256" key="6">
    <source>
        <dbReference type="ARBA" id="ARBA00023180"/>
    </source>
</evidence>
<comment type="function">
    <text evidence="7">Choline transporter.</text>
</comment>
<feature type="transmembrane region" description="Helical" evidence="7">
    <location>
        <begin position="332"/>
        <end position="354"/>
    </location>
</feature>
<evidence type="ECO:0000256" key="8">
    <source>
        <dbReference type="SAM" id="MobiDB-lite"/>
    </source>
</evidence>
<feature type="transmembrane region" description="Helical" evidence="7">
    <location>
        <begin position="250"/>
        <end position="270"/>
    </location>
</feature>
<evidence type="ECO:0000256" key="3">
    <source>
        <dbReference type="ARBA" id="ARBA00022692"/>
    </source>
</evidence>
<comment type="subcellular location">
    <subcellularLocation>
        <location evidence="7">Cell membrane</location>
        <topology evidence="7">Multi-pass membrane protein</topology>
    </subcellularLocation>
    <subcellularLocation>
        <location evidence="1">Membrane</location>
        <topology evidence="1">Multi-pass membrane protein</topology>
    </subcellularLocation>
</comment>
<dbReference type="EMBL" id="CALNXK010000022">
    <property type="protein sequence ID" value="CAH3109916.1"/>
    <property type="molecule type" value="Genomic_DNA"/>
</dbReference>
<name>A0ABN8NJ70_9CNID</name>
<protein>
    <recommendedName>
        <fullName evidence="7">Choline transporter-like protein</fullName>
    </recommendedName>
</protein>
<feature type="transmembrane region" description="Helical" evidence="7">
    <location>
        <begin position="643"/>
        <end position="668"/>
    </location>
</feature>
<feature type="transmembrane region" description="Helical" evidence="7">
    <location>
        <begin position="277"/>
        <end position="298"/>
    </location>
</feature>
<dbReference type="Pfam" id="PF04515">
    <property type="entry name" value="Choline_transpo"/>
    <property type="match status" value="1"/>
</dbReference>
<dbReference type="Proteomes" id="UP001159405">
    <property type="component" value="Unassembled WGS sequence"/>
</dbReference>
<evidence type="ECO:0000256" key="7">
    <source>
        <dbReference type="RuleBase" id="RU368066"/>
    </source>
</evidence>
<evidence type="ECO:0000256" key="1">
    <source>
        <dbReference type="ARBA" id="ARBA00004141"/>
    </source>
</evidence>
<feature type="transmembrane region" description="Helical" evidence="7">
    <location>
        <begin position="465"/>
        <end position="489"/>
    </location>
</feature>
<comment type="similarity">
    <text evidence="2 7">Belongs to the CTL (choline transporter-like) family.</text>
</comment>
<keyword evidence="5 7" id="KW-0472">Membrane</keyword>
<keyword evidence="4 7" id="KW-1133">Transmembrane helix</keyword>
<feature type="transmembrane region" description="Helical" evidence="7">
    <location>
        <begin position="510"/>
        <end position="530"/>
    </location>
</feature>
<proteinExistence type="inferred from homology"/>
<dbReference type="InterPro" id="IPR007603">
    <property type="entry name" value="Choline_transptr-like"/>
</dbReference>
<organism evidence="9 10">
    <name type="scientific">Porites lobata</name>
    <dbReference type="NCBI Taxonomy" id="104759"/>
    <lineage>
        <taxon>Eukaryota</taxon>
        <taxon>Metazoa</taxon>
        <taxon>Cnidaria</taxon>
        <taxon>Anthozoa</taxon>
        <taxon>Hexacorallia</taxon>
        <taxon>Scleractinia</taxon>
        <taxon>Fungiina</taxon>
        <taxon>Poritidae</taxon>
        <taxon>Porites</taxon>
    </lineage>
</organism>
<sequence length="715" mass="79572">MGCCGKNSDDGGRSDNMEMDGAKGGKNGGGKWGKPKPFDPTFNGPIKNRSCTDIICCILFVLYIVGMVALGIFAYIKGNPYKLLNSVDSDGNICGYDSNVRDLPKLVFFDLTECIASVTEVSTKLFGASCPTKQRCAKQCPDQNALGYNVNVSDLVCDYDLNFAGRTPTTLELIDLIRNKRCAPYYLKSSDVLNRCIPTVVGDAITSSLQTASGQNVSTADVEEGSLAVQALLNLQNVGQKVIADVQESWYWILAAMGIAMVASFLYIIVMRWIAGLLVWVSIYAILTALGFSIYYSWTKYKEISTQGENATSIFLTVSFGLDSVANSEKTWFWLTIILSVILGILVLILLALYKRISIAIQIIKEGSRAISSVPFALFFPVIPWLLQILLFGWFVGVLAFLVTAGEPQFQVVSNDTQNGQVCDDELRSQLDSVSSGLSNKTCNFVDFTSDEHLFRMQVYHLFGWFWVMNFIIALGQCVLAGAFASYYWAWDKKTDIPKFAVTASFFRTLRYHTGSLAFGSLIIAIVQLIRAGLEYLDHKLNGGPPGQQSQIAKYLVKCLKCCFWCLEKFLKFLNKNAYIMIAIHGKNFCVSAKDAFFLLMRNIVRVVVLDKVTDFILFLGQLTITAGLAVGSFYWFERQDNLNYYLAPVIIITVGAYVIASAFFSVYSMAIDTIFLSFLEDSERNDGSQEKPYYMSKSLRKILGKKNKKESDED</sequence>
<evidence type="ECO:0000256" key="2">
    <source>
        <dbReference type="ARBA" id="ARBA00007168"/>
    </source>
</evidence>
<dbReference type="PANTHER" id="PTHR12385">
    <property type="entry name" value="CHOLINE TRANSPORTER-LIKE (SLC FAMILY 44)"/>
    <property type="match status" value="1"/>
</dbReference>
<evidence type="ECO:0000256" key="5">
    <source>
        <dbReference type="ARBA" id="ARBA00023136"/>
    </source>
</evidence>
<feature type="region of interest" description="Disordered" evidence="8">
    <location>
        <begin position="1"/>
        <end position="36"/>
    </location>
</feature>
<keyword evidence="3 7" id="KW-0812">Transmembrane</keyword>
<keyword evidence="6" id="KW-0325">Glycoprotein</keyword>